<protein>
    <submittedName>
        <fullName evidence="8">Porin family protein</fullName>
    </submittedName>
</protein>
<keyword evidence="3" id="KW-0472">Membrane</keyword>
<keyword evidence="4" id="KW-0998">Cell outer membrane</keyword>
<reference evidence="8" key="1">
    <citation type="submission" date="2022-11" db="EMBL/GenBank/DDBJ databases">
        <title>Biodiversity and phylogenetic relationships of bacteria.</title>
        <authorList>
            <person name="Machado R.A.R."/>
            <person name="Bhat A."/>
            <person name="Loulou A."/>
            <person name="Kallel S."/>
        </authorList>
    </citation>
    <scope>NUCLEOTIDE SEQUENCE</scope>
    <source>
        <strain evidence="8">K-TC2</strain>
    </source>
</reference>
<feature type="signal peptide" evidence="6">
    <location>
        <begin position="1"/>
        <end position="20"/>
    </location>
</feature>
<feature type="chain" id="PRO_5040833441" evidence="6">
    <location>
        <begin position="21"/>
        <end position="212"/>
    </location>
</feature>
<comment type="similarity">
    <text evidence="5">Belongs to the Omp25/RopB family.</text>
</comment>
<dbReference type="RefSeq" id="WP_266337266.1">
    <property type="nucleotide sequence ID" value="NZ_JAPKNK010000001.1"/>
</dbReference>
<feature type="domain" description="Outer membrane protein beta-barrel" evidence="7">
    <location>
        <begin position="31"/>
        <end position="212"/>
    </location>
</feature>
<evidence type="ECO:0000256" key="4">
    <source>
        <dbReference type="ARBA" id="ARBA00023237"/>
    </source>
</evidence>
<keyword evidence="2 6" id="KW-0732">Signal</keyword>
<evidence type="ECO:0000256" key="1">
    <source>
        <dbReference type="ARBA" id="ARBA00004442"/>
    </source>
</evidence>
<evidence type="ECO:0000259" key="7">
    <source>
        <dbReference type="Pfam" id="PF13505"/>
    </source>
</evidence>
<gene>
    <name evidence="8" type="ORF">OSH07_03830</name>
</gene>
<dbReference type="AlphaFoldDB" id="A0A9X3E222"/>
<accession>A0A9X3E222</accession>
<evidence type="ECO:0000256" key="6">
    <source>
        <dbReference type="SAM" id="SignalP"/>
    </source>
</evidence>
<dbReference type="EMBL" id="JAPKNK010000001">
    <property type="protein sequence ID" value="MCX5568318.1"/>
    <property type="molecule type" value="Genomic_DNA"/>
</dbReference>
<dbReference type="Proteomes" id="UP001144805">
    <property type="component" value="Unassembled WGS sequence"/>
</dbReference>
<dbReference type="InterPro" id="IPR051692">
    <property type="entry name" value="OMP-like"/>
</dbReference>
<keyword evidence="9" id="KW-1185">Reference proteome</keyword>
<dbReference type="SUPFAM" id="SSF56925">
    <property type="entry name" value="OMPA-like"/>
    <property type="match status" value="1"/>
</dbReference>
<dbReference type="PANTHER" id="PTHR34001:SF3">
    <property type="entry name" value="BLL7405 PROTEIN"/>
    <property type="match status" value="1"/>
</dbReference>
<sequence>MRHLILAGAALLALSSVAFAADISYEPPAPVAPAAPTGFDWNGFYAGVHGGYGWGSGTKDADFLDSLSGGLFGVQAGYNYQVSNPWLVGFETDIAYSGLSDSVGDTALDLNWIGSTTGRIGFTYDKWLFYGKGGVAYGNLEAKQAGLGNDSQWAIGWTAGAGVEYGFTKNLTGRLEYDYVDLGKKTVFEGTPAQSEVGATSNAVKAGLNYKF</sequence>
<dbReference type="Gene3D" id="2.40.160.20">
    <property type="match status" value="1"/>
</dbReference>
<evidence type="ECO:0000256" key="3">
    <source>
        <dbReference type="ARBA" id="ARBA00023136"/>
    </source>
</evidence>
<dbReference type="InterPro" id="IPR011250">
    <property type="entry name" value="OMP/PagP_B-barrel"/>
</dbReference>
<dbReference type="PANTHER" id="PTHR34001">
    <property type="entry name" value="BLL7405 PROTEIN"/>
    <property type="match status" value="1"/>
</dbReference>
<name>A0A9X3E222_9HYPH</name>
<evidence type="ECO:0000256" key="5">
    <source>
        <dbReference type="ARBA" id="ARBA00038306"/>
    </source>
</evidence>
<dbReference type="Pfam" id="PF13505">
    <property type="entry name" value="OMP_b-brl"/>
    <property type="match status" value="1"/>
</dbReference>
<dbReference type="GO" id="GO:0009279">
    <property type="term" value="C:cell outer membrane"/>
    <property type="evidence" value="ECO:0007669"/>
    <property type="project" value="UniProtKB-SubCell"/>
</dbReference>
<comment type="caution">
    <text evidence="8">The sequence shown here is derived from an EMBL/GenBank/DDBJ whole genome shotgun (WGS) entry which is preliminary data.</text>
</comment>
<comment type="subcellular location">
    <subcellularLocation>
        <location evidence="1">Cell outer membrane</location>
    </subcellularLocation>
</comment>
<evidence type="ECO:0000256" key="2">
    <source>
        <dbReference type="ARBA" id="ARBA00022729"/>
    </source>
</evidence>
<dbReference type="InterPro" id="IPR027385">
    <property type="entry name" value="Beta-barrel_OMP"/>
</dbReference>
<evidence type="ECO:0000313" key="9">
    <source>
        <dbReference type="Proteomes" id="UP001144805"/>
    </source>
</evidence>
<proteinExistence type="inferred from homology"/>
<evidence type="ECO:0000313" key="8">
    <source>
        <dbReference type="EMBL" id="MCX5568318.1"/>
    </source>
</evidence>
<organism evidence="8 9">
    <name type="scientific">Kaistia nematophila</name>
    <dbReference type="NCBI Taxonomy" id="2994654"/>
    <lineage>
        <taxon>Bacteria</taxon>
        <taxon>Pseudomonadati</taxon>
        <taxon>Pseudomonadota</taxon>
        <taxon>Alphaproteobacteria</taxon>
        <taxon>Hyphomicrobiales</taxon>
        <taxon>Kaistiaceae</taxon>
        <taxon>Kaistia</taxon>
    </lineage>
</organism>